<proteinExistence type="predicted"/>
<evidence type="ECO:0000313" key="1">
    <source>
        <dbReference type="EMBL" id="AIE90329.1"/>
    </source>
</evidence>
<accession>A0A075FGA7</accession>
<dbReference type="AlphaFoldDB" id="A0A075FGA7"/>
<protein>
    <submittedName>
        <fullName evidence="1">Uncharacterized protein</fullName>
    </submittedName>
</protein>
<reference evidence="1" key="1">
    <citation type="journal article" date="2014" name="Genome Biol. Evol.">
        <title>Pangenome evidence for extensive interdomain horizontal transfer affecting lineage core and shell genes in uncultured planktonic thaumarchaeota and euryarchaeota.</title>
        <authorList>
            <person name="Deschamps P."/>
            <person name="Zivanovic Y."/>
            <person name="Moreira D."/>
            <person name="Rodriguez-Valera F."/>
            <person name="Lopez-Garcia P."/>
        </authorList>
    </citation>
    <scope>NUCLEOTIDE SEQUENCE</scope>
</reference>
<dbReference type="EMBL" id="KF900305">
    <property type="protein sequence ID" value="AIE90329.1"/>
    <property type="molecule type" value="Genomic_DNA"/>
</dbReference>
<name>A0A075FGA7_9ARCH</name>
<sequence length="174" mass="19958">MIHSSISPEDRAKEGAAQLKINPETLKDAFRILDMFQRIVRNDEFPGEWPDFDKGAGSGGMGREGELHIPHPNGRKWVGTGVSVNVIPRGKRPRGKCRDILFVHVKKNANRSAQLEIMNQTGRHVKTCRGTKIVIFHGTLNYYVWDETRHQLEGQLVFLQPIKHSWLVLDPDWW</sequence>
<organism evidence="1">
    <name type="scientific">uncultured marine thaumarchaeote AD1000_02_C08</name>
    <dbReference type="NCBI Taxonomy" id="1455880"/>
    <lineage>
        <taxon>Archaea</taxon>
        <taxon>Nitrososphaerota</taxon>
        <taxon>environmental samples</taxon>
    </lineage>
</organism>